<keyword evidence="3" id="KW-0732">Signal</keyword>
<feature type="region of interest" description="Disordered" evidence="5">
    <location>
        <begin position="44"/>
        <end position="222"/>
    </location>
</feature>
<gene>
    <name evidence="8" type="ORF">HC026_08395</name>
</gene>
<dbReference type="Pfam" id="PF19258">
    <property type="entry name" value="KxYKxGKxW_sig"/>
    <property type="match status" value="1"/>
</dbReference>
<name>A0ABX1KYB8_9LACO</name>
<dbReference type="PROSITE" id="PS50847">
    <property type="entry name" value="GRAM_POS_ANCHORING"/>
    <property type="match status" value="1"/>
</dbReference>
<evidence type="ECO:0000256" key="5">
    <source>
        <dbReference type="SAM" id="MobiDB-lite"/>
    </source>
</evidence>
<dbReference type="EMBL" id="JAAXLJ010000014">
    <property type="protein sequence ID" value="NLR18944.1"/>
    <property type="molecule type" value="Genomic_DNA"/>
</dbReference>
<evidence type="ECO:0000256" key="2">
    <source>
        <dbReference type="ARBA" id="ARBA00022525"/>
    </source>
</evidence>
<accession>A0ABX1KYB8</accession>
<dbReference type="NCBIfam" id="TIGR01167">
    <property type="entry name" value="LPXTG_anchor"/>
    <property type="match status" value="1"/>
</dbReference>
<evidence type="ECO:0000256" key="4">
    <source>
        <dbReference type="ARBA" id="ARBA00023088"/>
    </source>
</evidence>
<dbReference type="Proteomes" id="UP000763447">
    <property type="component" value="Unassembled WGS sequence"/>
</dbReference>
<keyword evidence="2" id="KW-0964">Secreted</keyword>
<reference evidence="8 9" key="1">
    <citation type="submission" date="2020-04" db="EMBL/GenBank/DDBJ databases">
        <title>A novel species of genus Lactobacillus that was isolated from fermented food Zha-chili.</title>
        <authorList>
            <person name="Zhang Z."/>
        </authorList>
    </citation>
    <scope>NUCLEOTIDE SEQUENCE [LARGE SCALE GENOMIC DNA]</scope>
    <source>
        <strain evidence="9">HBUAS51383</strain>
    </source>
</reference>
<keyword evidence="4" id="KW-0572">Peptidoglycan-anchor</keyword>
<feature type="compositionally biased region" description="Pro residues" evidence="5">
    <location>
        <begin position="995"/>
        <end position="1023"/>
    </location>
</feature>
<proteinExistence type="predicted"/>
<feature type="compositionally biased region" description="Low complexity" evidence="5">
    <location>
        <begin position="1067"/>
        <end position="1089"/>
    </location>
</feature>
<feature type="region of interest" description="Disordered" evidence="5">
    <location>
        <begin position="988"/>
        <end position="1094"/>
    </location>
</feature>
<dbReference type="InterPro" id="IPR019931">
    <property type="entry name" value="LPXTG_anchor"/>
</dbReference>
<dbReference type="NCBIfam" id="TIGR03715">
    <property type="entry name" value="KxYKxGKxW"/>
    <property type="match status" value="1"/>
</dbReference>
<evidence type="ECO:0000256" key="3">
    <source>
        <dbReference type="ARBA" id="ARBA00022729"/>
    </source>
</evidence>
<comment type="caution">
    <text evidence="8">The sequence shown here is derived from an EMBL/GenBank/DDBJ whole genome shotgun (WGS) entry which is preliminary data.</text>
</comment>
<evidence type="ECO:0000259" key="7">
    <source>
        <dbReference type="PROSITE" id="PS50847"/>
    </source>
</evidence>
<feature type="compositionally biased region" description="Low complexity" evidence="5">
    <location>
        <begin position="44"/>
        <end position="179"/>
    </location>
</feature>
<dbReference type="RefSeq" id="WP_168925554.1">
    <property type="nucleotide sequence ID" value="NZ_JAAXLJ010000014.1"/>
</dbReference>
<dbReference type="InterPro" id="IPR022263">
    <property type="entry name" value="KxYKxGKxW"/>
</dbReference>
<dbReference type="PANTHER" id="PTHR31137">
    <property type="entry name" value="PROTEIN PSIB-RELATED-RELATED"/>
    <property type="match status" value="1"/>
</dbReference>
<keyword evidence="6" id="KW-0812">Transmembrane</keyword>
<dbReference type="InterPro" id="IPR051154">
    <property type="entry name" value="Prespore-cell_inducing_factor"/>
</dbReference>
<keyword evidence="6" id="KW-1133">Transmembrane helix</keyword>
<feature type="domain" description="Gram-positive cocci surface proteins LPxTG" evidence="7">
    <location>
        <begin position="1099"/>
        <end position="1134"/>
    </location>
</feature>
<evidence type="ECO:0000256" key="6">
    <source>
        <dbReference type="SAM" id="Phobius"/>
    </source>
</evidence>
<keyword evidence="6" id="KW-0472">Membrane</keyword>
<organism evidence="8 9">
    <name type="scientific">Secundilactobacillus angelensis</name>
    <dbReference type="NCBI Taxonomy" id="2722706"/>
    <lineage>
        <taxon>Bacteria</taxon>
        <taxon>Bacillati</taxon>
        <taxon>Bacillota</taxon>
        <taxon>Bacilli</taxon>
        <taxon>Lactobacillales</taxon>
        <taxon>Lactobacillaceae</taxon>
        <taxon>Secundilactobacillus</taxon>
    </lineage>
</organism>
<evidence type="ECO:0000313" key="9">
    <source>
        <dbReference type="Proteomes" id="UP000763447"/>
    </source>
</evidence>
<evidence type="ECO:0000313" key="8">
    <source>
        <dbReference type="EMBL" id="NLR18944.1"/>
    </source>
</evidence>
<sequence length="1134" mass="124011">MKNTTDLRGEQAVRYKMYKAKKQWLVAGAISVALLAGGHITARAETSATAESSPPTSQTQSATSTATTETTTPSADTVASSTQTTPTTPEAAPVENTQTPEVATSTEPATTQQTTQASESTVASTTPSTSAQTSTQSSPVQSSPVTQTTTSGTTAETPKAASTTATTSSSAKSDTGTADKQTDTKKAETKKANTTEPAKEVSLDQQADKSTQVDEVVDPDDETEIEDVWVNPGADIDESKYDKGYIKYDEVKDADEALPNIEYGRIFATENGEDGPLYYGYNEEEKEFVEITDEKDLAEIQEAIRAGVVTRDYMTTTNVQEGEFWKFWGIQSDRLPDGFPEDGFYVLTNFETNFTKPGTTLPENTIVSTERFFTKLSDGNYYWYDAATTENPFHEQVSSGDLAKIMGGDNFEIRLATTAELENYDLSQGETYNQFKIIQSNTLPGYVGESYYLEKIDLVDEEFKQPGSMQPGDGFNKYTIYFDGQDYFEAEVIKQEDSEEDTVRLVKLEEGSDLITRYQAAKQAQAVKNTHLAASQTEALQQALTNKQSFVKIGDDIYQIQLKHSLDAVPVETDEDGNTSKVAYISILKPNALPVTETKTPTQAGTDLLEIQATNPGVDVSLFDYWVLKNADGSENENPTGISNLGINNGHDLKFSIGSGIPFDWNNYNSSNMTQGIVQKTLDEDGFPVLAVGNTNESLKYLFDNQDGTYKKVVIDNEKVPMFISDGNGGYMFNSYTQHADFESDTNLENGTWKMYNKPNNPNGGFATDTGEFFPLNHISEFFEADADSETGYGDPKAYVTGFNQGMNHYFGMMMETSYIHPDGGMVTDEDGNLEPMVFNFSGDDDFWLFIDGTLVLDIGGIHQASHGTIDFANDLITYITNTGVETTTTISQAFEGVEVEEGKEWNASQSEHTMKMFYLERGNDITHLKVDFNLQIPDYYHADKYEYGYKEGGVVKQYTYGESNETLSYTIPTQFLYGVHDKYGVQWTPKDTDPTPPNPPIVVPPIVTPTPDPDPTPTPTPDPDPEDAHTPDVDPDTEVDPVTPAVPEDSAHTPATPAGSVTQVVAPAADAKAAQTTPTAAETSATPDDTQKMASSMLPQTGETTDHVGLLGLMMVGLTGLLGLFGLKKKKEQ</sequence>
<protein>
    <submittedName>
        <fullName evidence="8">KxYKxGKxW signal peptide domain-containing protein</fullName>
    </submittedName>
</protein>
<feature type="transmembrane region" description="Helical" evidence="6">
    <location>
        <begin position="1109"/>
        <end position="1128"/>
    </location>
</feature>
<keyword evidence="9" id="KW-1185">Reference proteome</keyword>
<feature type="compositionally biased region" description="Basic and acidic residues" evidence="5">
    <location>
        <begin position="180"/>
        <end position="202"/>
    </location>
</feature>
<evidence type="ECO:0000256" key="1">
    <source>
        <dbReference type="ARBA" id="ARBA00022512"/>
    </source>
</evidence>
<keyword evidence="1" id="KW-0134">Cell wall</keyword>